<dbReference type="SMART" id="SM00267">
    <property type="entry name" value="GGDEF"/>
    <property type="match status" value="1"/>
</dbReference>
<keyword evidence="1" id="KW-0175">Coiled coil</keyword>
<dbReference type="InterPro" id="IPR029787">
    <property type="entry name" value="Nucleotide_cyclase"/>
</dbReference>
<dbReference type="STRING" id="391936.S7S_15850"/>
<evidence type="ECO:0000313" key="6">
    <source>
        <dbReference type="Proteomes" id="UP000006764"/>
    </source>
</evidence>
<dbReference type="CDD" id="cd01949">
    <property type="entry name" value="GGDEF"/>
    <property type="match status" value="1"/>
</dbReference>
<feature type="domain" description="PAS" evidence="2">
    <location>
        <begin position="163"/>
        <end position="213"/>
    </location>
</feature>
<sequence length="691" mass="76303">MTYKLDTIRLLIAHDSQDEAEQLMNALRNAGRATRAELVLGEDELLRALKSGSWEMLLCRPSFGGCTLETVMAHLQRLGKAVPVILLADDFDAGQLRSAMAVGARAVAPVDDRELIMLLVDQQLDYVRMRKERQQTELALREAEKRLSVLMDQSRDAIAYVVDGMHIHANDTYLEMFGYPSAEDLAGVPIMDMVSAADHEKLKKLLRSRAQDESKTHELECRGVNTSGDEFDATFVFAPSTYDGETCTQIVIRSAQVDESVFQERLQEMSQVDQVTGLYNRLWFMEQLDQAVGEVLKTGQMSALLYLRLDEFEQVQGSVGIEGADEALTLIGACLRKRLGENVPMARVGDEDFAMLVPVSEREDAAGIAEQLRADIEALMPPVQGRTLQMTASVGVAFVQEDSRNGQGVITRALDCCNKAQKMRDGKGNSVHVHDPMDDVAAGSSEAIVLAIRQALEQGTFKLLYQPVMNLEDESDHFFEVFVHLPQKGGDDLKPEAFMPIAAEHGLAGKIDRWVALHAMRAAMAEKAPVRLLVNLSGYSLQDAELAPWIGKAIKAAKFDPRRLLFQISEGDANTFLKQAQAFAEQVAVLGCGFSISRFAGGINPFKLFEHVPVSMVKFDGSFTQELGKPESRAKFAELITQASSRGKQVLVGFVESAQQMQVLWTLGGINYLQGFYLQAPGPKLQLNPEE</sequence>
<dbReference type="Gene3D" id="3.30.450.20">
    <property type="entry name" value="PAS domain"/>
    <property type="match status" value="1"/>
</dbReference>
<dbReference type="Pfam" id="PF00563">
    <property type="entry name" value="EAL"/>
    <property type="match status" value="1"/>
</dbReference>
<evidence type="ECO:0000259" key="4">
    <source>
        <dbReference type="PROSITE" id="PS50887"/>
    </source>
</evidence>
<dbReference type="KEGG" id="apac:S7S_15850"/>
<dbReference type="HOGENOM" id="CLU_000445_70_50_6"/>
<evidence type="ECO:0000259" key="3">
    <source>
        <dbReference type="PROSITE" id="PS50883"/>
    </source>
</evidence>
<dbReference type="InterPro" id="IPR035965">
    <property type="entry name" value="PAS-like_dom_sf"/>
</dbReference>
<dbReference type="SMART" id="SM00052">
    <property type="entry name" value="EAL"/>
    <property type="match status" value="1"/>
</dbReference>
<name>A0A0B4XTE3_9GAMM</name>
<protein>
    <submittedName>
        <fullName evidence="5">Uncharacterized protein</fullName>
    </submittedName>
</protein>
<dbReference type="InterPro" id="IPR000160">
    <property type="entry name" value="GGDEF_dom"/>
</dbReference>
<reference evidence="5 6" key="1">
    <citation type="journal article" date="2012" name="J. Bacteriol.">
        <title>Genome sequence of an alkane-degrading bacterium, Alcanivorax pacificus type strain W11-5, isolated from deep sea sediment.</title>
        <authorList>
            <person name="Lai Q."/>
            <person name="Shao Z."/>
        </authorList>
    </citation>
    <scope>NUCLEOTIDE SEQUENCE [LARGE SCALE GENOMIC DNA]</scope>
    <source>
        <strain evidence="5 6">W11-5</strain>
    </source>
</reference>
<dbReference type="RefSeq" id="WP_008733371.1">
    <property type="nucleotide sequence ID" value="NZ_CP004387.1"/>
</dbReference>
<dbReference type="Pfam" id="PF13426">
    <property type="entry name" value="PAS_9"/>
    <property type="match status" value="1"/>
</dbReference>
<dbReference type="Gene3D" id="3.20.20.450">
    <property type="entry name" value="EAL domain"/>
    <property type="match status" value="1"/>
</dbReference>
<dbReference type="NCBIfam" id="TIGR00254">
    <property type="entry name" value="GGDEF"/>
    <property type="match status" value="1"/>
</dbReference>
<dbReference type="PANTHER" id="PTHR44757:SF2">
    <property type="entry name" value="BIOFILM ARCHITECTURE MAINTENANCE PROTEIN MBAA"/>
    <property type="match status" value="1"/>
</dbReference>
<dbReference type="CDD" id="cd01948">
    <property type="entry name" value="EAL"/>
    <property type="match status" value="1"/>
</dbReference>
<proteinExistence type="predicted"/>
<evidence type="ECO:0000256" key="1">
    <source>
        <dbReference type="SAM" id="Coils"/>
    </source>
</evidence>
<dbReference type="SUPFAM" id="SSF141868">
    <property type="entry name" value="EAL domain-like"/>
    <property type="match status" value="1"/>
</dbReference>
<dbReference type="AlphaFoldDB" id="A0A0B4XTE3"/>
<dbReference type="SUPFAM" id="SSF52172">
    <property type="entry name" value="CheY-like"/>
    <property type="match status" value="1"/>
</dbReference>
<keyword evidence="6" id="KW-1185">Reference proteome</keyword>
<dbReference type="PROSITE" id="PS50112">
    <property type="entry name" value="PAS"/>
    <property type="match status" value="1"/>
</dbReference>
<dbReference type="InterPro" id="IPR000014">
    <property type="entry name" value="PAS"/>
</dbReference>
<evidence type="ECO:0000259" key="2">
    <source>
        <dbReference type="PROSITE" id="PS50112"/>
    </source>
</evidence>
<gene>
    <name evidence="5" type="ORF">S7S_15850</name>
</gene>
<evidence type="ECO:0000313" key="5">
    <source>
        <dbReference type="EMBL" id="AJD49582.1"/>
    </source>
</evidence>
<organism evidence="5 6">
    <name type="scientific">Isoalcanivorax pacificus W11-5</name>
    <dbReference type="NCBI Taxonomy" id="391936"/>
    <lineage>
        <taxon>Bacteria</taxon>
        <taxon>Pseudomonadati</taxon>
        <taxon>Pseudomonadota</taxon>
        <taxon>Gammaproteobacteria</taxon>
        <taxon>Oceanospirillales</taxon>
        <taxon>Alcanivoracaceae</taxon>
        <taxon>Isoalcanivorax</taxon>
    </lineage>
</organism>
<dbReference type="EMBL" id="CP004387">
    <property type="protein sequence ID" value="AJD49582.1"/>
    <property type="molecule type" value="Genomic_DNA"/>
</dbReference>
<dbReference type="InterPro" id="IPR001633">
    <property type="entry name" value="EAL_dom"/>
</dbReference>
<dbReference type="Pfam" id="PF00990">
    <property type="entry name" value="GGDEF"/>
    <property type="match status" value="1"/>
</dbReference>
<dbReference type="SUPFAM" id="SSF55073">
    <property type="entry name" value="Nucleotide cyclase"/>
    <property type="match status" value="1"/>
</dbReference>
<dbReference type="InterPro" id="IPR011006">
    <property type="entry name" value="CheY-like_superfamily"/>
</dbReference>
<dbReference type="PANTHER" id="PTHR44757">
    <property type="entry name" value="DIGUANYLATE CYCLASE DGCP"/>
    <property type="match status" value="1"/>
</dbReference>
<dbReference type="PROSITE" id="PS50887">
    <property type="entry name" value="GGDEF"/>
    <property type="match status" value="1"/>
</dbReference>
<feature type="coiled-coil region" evidence="1">
    <location>
        <begin position="126"/>
        <end position="153"/>
    </location>
</feature>
<feature type="domain" description="GGDEF" evidence="4">
    <location>
        <begin position="300"/>
        <end position="436"/>
    </location>
</feature>
<accession>A0A0B4XTE3</accession>
<dbReference type="InterPro" id="IPR043128">
    <property type="entry name" value="Rev_trsase/Diguanyl_cyclase"/>
</dbReference>
<feature type="domain" description="EAL" evidence="3">
    <location>
        <begin position="445"/>
        <end position="691"/>
    </location>
</feature>
<dbReference type="Proteomes" id="UP000006764">
    <property type="component" value="Chromosome"/>
</dbReference>
<dbReference type="PROSITE" id="PS50883">
    <property type="entry name" value="EAL"/>
    <property type="match status" value="1"/>
</dbReference>
<dbReference type="Gene3D" id="3.40.50.2300">
    <property type="match status" value="1"/>
</dbReference>
<dbReference type="CDD" id="cd00130">
    <property type="entry name" value="PAS"/>
    <property type="match status" value="1"/>
</dbReference>
<dbReference type="OrthoDB" id="7052318at2"/>
<dbReference type="NCBIfam" id="TIGR00229">
    <property type="entry name" value="sensory_box"/>
    <property type="match status" value="1"/>
</dbReference>
<dbReference type="SUPFAM" id="SSF55785">
    <property type="entry name" value="PYP-like sensor domain (PAS domain)"/>
    <property type="match status" value="1"/>
</dbReference>
<dbReference type="InterPro" id="IPR052155">
    <property type="entry name" value="Biofilm_reg_signaling"/>
</dbReference>
<dbReference type="Gene3D" id="3.30.70.270">
    <property type="match status" value="1"/>
</dbReference>
<dbReference type="InterPro" id="IPR035919">
    <property type="entry name" value="EAL_sf"/>
</dbReference>